<name>E3H1R9_ROTDC</name>
<gene>
    <name evidence="1" type="ordered locus">HMPREF0733_10674</name>
</gene>
<reference evidence="2" key="1">
    <citation type="submission" date="2010-10" db="EMBL/GenBank/DDBJ databases">
        <title>The complete genome of Rothia dentocariosa ATCC 17931.</title>
        <authorList>
            <person name="Muzny D."/>
            <person name="Qin X."/>
            <person name="Buhay C."/>
            <person name="Dugan-Rocha S."/>
            <person name="Ding Y."/>
            <person name="Chen G."/>
            <person name="Hawes A."/>
            <person name="Holder M."/>
            <person name="Jhangiani S."/>
            <person name="Johnson A."/>
            <person name="Khan Z."/>
            <person name="Li Z."/>
            <person name="Liu W."/>
            <person name="Liu X."/>
            <person name="Perez L."/>
            <person name="Shen H."/>
            <person name="Wang Q."/>
            <person name="Watt J."/>
            <person name="Xi L."/>
            <person name="Xin Y."/>
            <person name="Zhou J."/>
            <person name="Deng J."/>
            <person name="Jiang H."/>
            <person name="Liu Y."/>
            <person name="Qu J."/>
            <person name="Song X.-Z."/>
            <person name="Zhang L."/>
            <person name="Villasana D."/>
            <person name="Johnson A."/>
            <person name="Liu J."/>
            <person name="Liyanage D."/>
            <person name="Lorensuhewa L."/>
            <person name="Robinson T."/>
            <person name="Song A."/>
            <person name="Song B.-B."/>
            <person name="Dinh H."/>
            <person name="Thornton R."/>
            <person name="Coyle M."/>
            <person name="Francisco L."/>
            <person name="Jackson L."/>
            <person name="Javaid M."/>
            <person name="Korchina V."/>
            <person name="Kovar C."/>
            <person name="Mata R."/>
            <person name="Mathew T."/>
            <person name="Ngo R."/>
            <person name="Nguyen L."/>
            <person name="Nguyen N."/>
            <person name="Okwuonu G."/>
            <person name="Ongeri F."/>
            <person name="Pham C."/>
            <person name="Simmons D."/>
            <person name="Wilczek-Boney K."/>
            <person name="Hale W."/>
            <person name="Jakkamsetti A."/>
            <person name="Pham P."/>
            <person name="Ruth R."/>
            <person name="San Lucas F."/>
            <person name="Warren J."/>
            <person name="Zhang J."/>
            <person name="Zhao Z."/>
            <person name="Zhou C."/>
            <person name="Zhu D."/>
            <person name="Lee S."/>
            <person name="Bess C."/>
            <person name="Blankenburg K."/>
            <person name="Forbes L."/>
            <person name="Fu Q."/>
            <person name="Gubbala S."/>
            <person name="Hirani K."/>
            <person name="Jayaseelan J.C."/>
            <person name="Lara F."/>
            <person name="Munidasa M."/>
            <person name="Palculict T."/>
            <person name="Patil S."/>
            <person name="Pu L.-L."/>
            <person name="Saada N."/>
            <person name="Tang L."/>
            <person name="Weissenberger G."/>
            <person name="Zhu Y."/>
            <person name="Hemphill L."/>
            <person name="Shang Y."/>
            <person name="Youmans B."/>
            <person name="Ayvaz T."/>
            <person name="Ross M."/>
            <person name="Santibanez J."/>
            <person name="Aqrawi P."/>
            <person name="Gross S."/>
            <person name="Joshi V."/>
            <person name="Fowler G."/>
            <person name="Nazareth L."/>
            <person name="Reid J."/>
            <person name="Worley K."/>
            <person name="Petrosino J."/>
            <person name="Highlander S."/>
            <person name="Gibbs R."/>
        </authorList>
    </citation>
    <scope>NUCLEOTIDE SEQUENCE [LARGE SCALE GENOMIC DNA]</scope>
    <source>
        <strain evidence="2">ATCC 17931 / CDC X599 / XDIA</strain>
    </source>
</reference>
<evidence type="ECO:0000313" key="2">
    <source>
        <dbReference type="Proteomes" id="UP000000387"/>
    </source>
</evidence>
<dbReference type="EMBL" id="CP002280">
    <property type="protein sequence ID" value="ADP40132.1"/>
    <property type="molecule type" value="Genomic_DNA"/>
</dbReference>
<dbReference type="KEGG" id="rdn:HMPREF0733_10674"/>
<protein>
    <submittedName>
        <fullName evidence="1">Uncharacterized protein</fullName>
    </submittedName>
</protein>
<evidence type="ECO:0000313" key="1">
    <source>
        <dbReference type="EMBL" id="ADP40132.1"/>
    </source>
</evidence>
<organism evidence="1 2">
    <name type="scientific">Rothia dentocariosa (strain ATCC 17931 / CDC X599 / XDIA)</name>
    <dbReference type="NCBI Taxonomy" id="762948"/>
    <lineage>
        <taxon>Bacteria</taxon>
        <taxon>Bacillati</taxon>
        <taxon>Actinomycetota</taxon>
        <taxon>Actinomycetes</taxon>
        <taxon>Micrococcales</taxon>
        <taxon>Micrococcaceae</taxon>
        <taxon>Rothia</taxon>
    </lineage>
</organism>
<dbReference type="HOGENOM" id="CLU_3157396_0_0_11"/>
<accession>E3H1R9</accession>
<dbReference type="Proteomes" id="UP000000387">
    <property type="component" value="Chromosome"/>
</dbReference>
<proteinExistence type="predicted"/>
<sequence length="48" mass="5693">MFSDLVRYLLYIAENLLRNIPHMEYGCKYCKPPLRSATLRNKFTVLLS</sequence>
<dbReference type="AlphaFoldDB" id="E3H1R9"/>